<dbReference type="InterPro" id="IPR036249">
    <property type="entry name" value="Thioredoxin-like_sf"/>
</dbReference>
<keyword evidence="1" id="KW-0732">Signal</keyword>
<dbReference type="GO" id="GO:0016209">
    <property type="term" value="F:antioxidant activity"/>
    <property type="evidence" value="ECO:0007669"/>
    <property type="project" value="InterPro"/>
</dbReference>
<evidence type="ECO:0000256" key="1">
    <source>
        <dbReference type="SAM" id="SignalP"/>
    </source>
</evidence>
<protein>
    <submittedName>
        <fullName evidence="3">Redoxin domain-containing protein</fullName>
    </submittedName>
</protein>
<dbReference type="Gene3D" id="3.40.30.10">
    <property type="entry name" value="Glutaredoxin"/>
    <property type="match status" value="1"/>
</dbReference>
<feature type="signal peptide" evidence="1">
    <location>
        <begin position="1"/>
        <end position="21"/>
    </location>
</feature>
<evidence type="ECO:0000313" key="4">
    <source>
        <dbReference type="Proteomes" id="UP000678679"/>
    </source>
</evidence>
<dbReference type="PANTHER" id="PTHR43640">
    <property type="entry name" value="OS07G0260300 PROTEIN"/>
    <property type="match status" value="1"/>
</dbReference>
<accession>A0AAX1NDX8</accession>
<dbReference type="CDD" id="cd02969">
    <property type="entry name" value="PRX_like1"/>
    <property type="match status" value="1"/>
</dbReference>
<organism evidence="3 4">
    <name type="scientific">Flammeovirga yaeyamensis</name>
    <dbReference type="NCBI Taxonomy" id="367791"/>
    <lineage>
        <taxon>Bacteria</taxon>
        <taxon>Pseudomonadati</taxon>
        <taxon>Bacteroidota</taxon>
        <taxon>Cytophagia</taxon>
        <taxon>Cytophagales</taxon>
        <taxon>Flammeovirgaceae</taxon>
        <taxon>Flammeovirga</taxon>
    </lineage>
</organism>
<feature type="domain" description="Thioredoxin" evidence="2">
    <location>
        <begin position="42"/>
        <end position="199"/>
    </location>
</feature>
<proteinExistence type="predicted"/>
<evidence type="ECO:0000313" key="3">
    <source>
        <dbReference type="EMBL" id="QWG04736.1"/>
    </source>
</evidence>
<dbReference type="Pfam" id="PF00578">
    <property type="entry name" value="AhpC-TSA"/>
    <property type="match status" value="1"/>
</dbReference>
<keyword evidence="4" id="KW-1185">Reference proteome</keyword>
<dbReference type="PANTHER" id="PTHR43640:SF1">
    <property type="entry name" value="THIOREDOXIN-DEPENDENT PEROXIREDOXIN"/>
    <property type="match status" value="1"/>
</dbReference>
<name>A0AAX1NDX8_9BACT</name>
<reference evidence="3 4" key="1">
    <citation type="submission" date="2021-05" db="EMBL/GenBank/DDBJ databases">
        <title>Comparative genomic studies on the polysaccharide-degrading batcterial strains of the Flammeovirga genus.</title>
        <authorList>
            <person name="Zewei F."/>
            <person name="Zheng Z."/>
            <person name="Yu L."/>
            <person name="Ruyue G."/>
            <person name="Yanhong M."/>
            <person name="Yuanyuan C."/>
            <person name="Jingyan G."/>
            <person name="Wenjun H."/>
        </authorList>
    </citation>
    <scope>NUCLEOTIDE SEQUENCE [LARGE SCALE GENOMIC DNA]</scope>
    <source>
        <strain evidence="3 4">NBRC:100898</strain>
    </source>
</reference>
<dbReference type="PROSITE" id="PS51257">
    <property type="entry name" value="PROKAR_LIPOPROTEIN"/>
    <property type="match status" value="1"/>
</dbReference>
<gene>
    <name evidence="3" type="ORF">KMW28_27955</name>
</gene>
<dbReference type="InterPro" id="IPR047262">
    <property type="entry name" value="PRX-like1"/>
</dbReference>
<dbReference type="InterPro" id="IPR013766">
    <property type="entry name" value="Thioredoxin_domain"/>
</dbReference>
<dbReference type="SUPFAM" id="SSF52833">
    <property type="entry name" value="Thioredoxin-like"/>
    <property type="match status" value="1"/>
</dbReference>
<dbReference type="KEGG" id="fya:KMW28_27955"/>
<sequence length="220" mass="24325">MKTFILSTLSVLLFFSCGSTSSEKKEETKQAAVSTTETVQAVKIGEIAPDFNLIGIDDQQHALNDLAGEKGAIVIFTCNHCPYAIAYEDRIIALDKKFKEEGYPVIAINPNDPAVQPKDSFDKMKERADEKGFTFPYLFDKGQKVFPTYGATKTPHVFLLNKENNQLVVKYIGAIDDNYKDADAVKVKFVEDAINALQNNTEIAEKETKAIGCSIKVAKS</sequence>
<feature type="chain" id="PRO_5043813480" evidence="1">
    <location>
        <begin position="22"/>
        <end position="220"/>
    </location>
</feature>
<evidence type="ECO:0000259" key="2">
    <source>
        <dbReference type="PROSITE" id="PS51352"/>
    </source>
</evidence>
<dbReference type="EMBL" id="CP076133">
    <property type="protein sequence ID" value="QWG04736.1"/>
    <property type="molecule type" value="Genomic_DNA"/>
</dbReference>
<dbReference type="InterPro" id="IPR000866">
    <property type="entry name" value="AhpC/TSA"/>
</dbReference>
<dbReference type="Proteomes" id="UP000678679">
    <property type="component" value="Chromosome 2"/>
</dbReference>
<dbReference type="RefSeq" id="WP_169666662.1">
    <property type="nucleotide sequence ID" value="NZ_CP076133.1"/>
</dbReference>
<dbReference type="PROSITE" id="PS51352">
    <property type="entry name" value="THIOREDOXIN_2"/>
    <property type="match status" value="1"/>
</dbReference>
<dbReference type="AlphaFoldDB" id="A0AAX1NDX8"/>
<dbReference type="GO" id="GO:0016491">
    <property type="term" value="F:oxidoreductase activity"/>
    <property type="evidence" value="ECO:0007669"/>
    <property type="project" value="InterPro"/>
</dbReference>